<reference evidence="2" key="1">
    <citation type="submission" date="2021-02" db="EMBL/GenBank/DDBJ databases">
        <authorList>
            <person name="Dougan E. K."/>
            <person name="Rhodes N."/>
            <person name="Thang M."/>
            <person name="Chan C."/>
        </authorList>
    </citation>
    <scope>NUCLEOTIDE SEQUENCE</scope>
</reference>
<evidence type="ECO:0000313" key="3">
    <source>
        <dbReference type="Proteomes" id="UP000649617"/>
    </source>
</evidence>
<sequence>MERNLENQVQVLYTDRERYEAVLHNHRRVHEQAKEECEREKDLASTALRQAQSESRHRVEGMEKEKLRIEETRRSELAQGHEYVDHRQQRVEDMEHDLERVRSRLVDMENSLGFLRQECYHEEREGLRIQRELEEEVRLMDSQLERSRRDDTTLAKQWEAQRFRTDQERRGVQQSFGEPVPGTSSPGSGRRLSSEPVTAR</sequence>
<feature type="compositionally biased region" description="Basic and acidic residues" evidence="1">
    <location>
        <begin position="144"/>
        <end position="171"/>
    </location>
</feature>
<dbReference type="OrthoDB" id="424402at2759"/>
<comment type="caution">
    <text evidence="2">The sequence shown here is derived from an EMBL/GenBank/DDBJ whole genome shotgun (WGS) entry which is preliminary data.</text>
</comment>
<protein>
    <submittedName>
        <fullName evidence="2">RPP25L protein</fullName>
    </submittedName>
</protein>
<feature type="compositionally biased region" description="Basic and acidic residues" evidence="1">
    <location>
        <begin position="54"/>
        <end position="64"/>
    </location>
</feature>
<keyword evidence="3" id="KW-1185">Reference proteome</keyword>
<gene>
    <name evidence="2" type="primary">RPP25L</name>
    <name evidence="2" type="ORF">SPIL2461_LOCUS13842</name>
</gene>
<feature type="compositionally biased region" description="Basic and acidic residues" evidence="1">
    <location>
        <begin position="31"/>
        <end position="43"/>
    </location>
</feature>
<dbReference type="AlphaFoldDB" id="A0A812TH99"/>
<dbReference type="EMBL" id="CAJNIZ010030913">
    <property type="protein sequence ID" value="CAE7526787.1"/>
    <property type="molecule type" value="Genomic_DNA"/>
</dbReference>
<accession>A0A812TH99</accession>
<organism evidence="2 3">
    <name type="scientific">Symbiodinium pilosum</name>
    <name type="common">Dinoflagellate</name>
    <dbReference type="NCBI Taxonomy" id="2952"/>
    <lineage>
        <taxon>Eukaryota</taxon>
        <taxon>Sar</taxon>
        <taxon>Alveolata</taxon>
        <taxon>Dinophyceae</taxon>
        <taxon>Suessiales</taxon>
        <taxon>Symbiodiniaceae</taxon>
        <taxon>Symbiodinium</taxon>
    </lineage>
</organism>
<dbReference type="Proteomes" id="UP000649617">
    <property type="component" value="Unassembled WGS sequence"/>
</dbReference>
<feature type="compositionally biased region" description="Polar residues" evidence="1">
    <location>
        <begin position="172"/>
        <end position="187"/>
    </location>
</feature>
<proteinExistence type="predicted"/>
<name>A0A812TH99_SYMPI</name>
<evidence type="ECO:0000256" key="1">
    <source>
        <dbReference type="SAM" id="MobiDB-lite"/>
    </source>
</evidence>
<feature type="region of interest" description="Disordered" evidence="1">
    <location>
        <begin position="144"/>
        <end position="200"/>
    </location>
</feature>
<feature type="region of interest" description="Disordered" evidence="1">
    <location>
        <begin position="31"/>
        <end position="64"/>
    </location>
</feature>
<evidence type="ECO:0000313" key="2">
    <source>
        <dbReference type="EMBL" id="CAE7526787.1"/>
    </source>
</evidence>